<proteinExistence type="predicted"/>
<feature type="region of interest" description="Disordered" evidence="1">
    <location>
        <begin position="1"/>
        <end position="47"/>
    </location>
</feature>
<protein>
    <submittedName>
        <fullName evidence="2">Uncharacterized protein</fullName>
    </submittedName>
</protein>
<comment type="caution">
    <text evidence="2">The sequence shown here is derived from an EMBL/GenBank/DDBJ whole genome shotgun (WGS) entry which is preliminary data.</text>
</comment>
<gene>
    <name evidence="2" type="ORF">ACFQ5X_24945</name>
</gene>
<reference evidence="3" key="1">
    <citation type="journal article" date="2019" name="Int. J. Syst. Evol. Microbiol.">
        <title>The Global Catalogue of Microorganisms (GCM) 10K type strain sequencing project: providing services to taxonomists for standard genome sequencing and annotation.</title>
        <authorList>
            <consortium name="The Broad Institute Genomics Platform"/>
            <consortium name="The Broad Institute Genome Sequencing Center for Infectious Disease"/>
            <person name="Wu L."/>
            <person name="Ma J."/>
        </authorList>
    </citation>
    <scope>NUCLEOTIDE SEQUENCE [LARGE SCALE GENOMIC DNA]</scope>
    <source>
        <strain evidence="3">CGMCC 4.7020</strain>
    </source>
</reference>
<evidence type="ECO:0000313" key="3">
    <source>
        <dbReference type="Proteomes" id="UP001597058"/>
    </source>
</evidence>
<dbReference type="Proteomes" id="UP001597058">
    <property type="component" value="Unassembled WGS sequence"/>
</dbReference>
<name>A0ABW3XHL4_9ACTN</name>
<evidence type="ECO:0000313" key="2">
    <source>
        <dbReference type="EMBL" id="MFD1309092.1"/>
    </source>
</evidence>
<dbReference type="EMBL" id="JBHTMM010000033">
    <property type="protein sequence ID" value="MFD1309092.1"/>
    <property type="molecule type" value="Genomic_DNA"/>
</dbReference>
<sequence length="47" mass="5209">MSHATTQTRVSAPRLPQPAHKGLFREPVYADGAPYGQDNLEDDEPED</sequence>
<dbReference type="RefSeq" id="WP_381328795.1">
    <property type="nucleotide sequence ID" value="NZ_JBHTMM010000033.1"/>
</dbReference>
<accession>A0ABW3XHL4</accession>
<evidence type="ECO:0000256" key="1">
    <source>
        <dbReference type="SAM" id="MobiDB-lite"/>
    </source>
</evidence>
<organism evidence="2 3">
    <name type="scientific">Streptomyces kaempferi</name>
    <dbReference type="NCBI Taxonomy" id="333725"/>
    <lineage>
        <taxon>Bacteria</taxon>
        <taxon>Bacillati</taxon>
        <taxon>Actinomycetota</taxon>
        <taxon>Actinomycetes</taxon>
        <taxon>Kitasatosporales</taxon>
        <taxon>Streptomycetaceae</taxon>
        <taxon>Streptomyces</taxon>
    </lineage>
</organism>
<feature type="compositionally biased region" description="Polar residues" evidence="1">
    <location>
        <begin position="1"/>
        <end position="10"/>
    </location>
</feature>
<keyword evidence="3" id="KW-1185">Reference proteome</keyword>